<feature type="region of interest" description="Disordered" evidence="1">
    <location>
        <begin position="554"/>
        <end position="627"/>
    </location>
</feature>
<gene>
    <name evidence="2" type="ORF">B0T14DRAFT_126387</name>
</gene>
<feature type="compositionally biased region" description="Polar residues" evidence="1">
    <location>
        <begin position="648"/>
        <end position="661"/>
    </location>
</feature>
<feature type="compositionally biased region" description="Basic and acidic residues" evidence="1">
    <location>
        <begin position="107"/>
        <end position="118"/>
    </location>
</feature>
<feature type="compositionally biased region" description="Basic and acidic residues" evidence="1">
    <location>
        <begin position="554"/>
        <end position="563"/>
    </location>
</feature>
<feature type="compositionally biased region" description="Basic and acidic residues" evidence="1">
    <location>
        <begin position="82"/>
        <end position="98"/>
    </location>
</feature>
<accession>A0AA39X5B1</accession>
<feature type="region of interest" description="Disordered" evidence="1">
    <location>
        <begin position="26"/>
        <end position="144"/>
    </location>
</feature>
<dbReference type="Proteomes" id="UP001175000">
    <property type="component" value="Unassembled WGS sequence"/>
</dbReference>
<keyword evidence="3" id="KW-1185">Reference proteome</keyword>
<feature type="region of interest" description="Disordered" evidence="1">
    <location>
        <begin position="693"/>
        <end position="726"/>
    </location>
</feature>
<dbReference type="EMBL" id="JAULSU010000002">
    <property type="protein sequence ID" value="KAK0627060.1"/>
    <property type="molecule type" value="Genomic_DNA"/>
</dbReference>
<sequence length="1050" mass="115177">MGLGVTSMRLLNRLLACRDAISQLSESEPQLEEYRDDRSCSIPTVGRPSGPLRSPAPAPLSTGSTALAQEPTGSDSNQATVHQDDIHSPSAADRRSDPSEFALPAAERAELTDPEGQHEVATNSQFPPQPDGDKSVGSRSTESHLTMAAAPCDTLSLTPAPQEKTGVPRLCKECLTLFPELKPPDALQPSACLACNDANNKLLGQQFLYNYVANTIEPPEWNGCYVVEVLPRLGVPWQLVSPWLPPCFKAEDGIITTVDLEKFVLVKYIDEGELGFVEIDSLKQYDPKKSYPFHIHGHTEPESDCASYDPNSQRICGFSTPNEHHGVIAGQVRPVRAESRVDTEANHPESSQLAAQQAADTCDDSLHLSGHNGPLTPPGVSSGLTNPTPNHGDGKIFEWAETYEDGGQSVGKRMVNTEHRTIISGTHENSTSQPHHQHSKAANALPEDRDAFPIVLGSPLNPDAPEGHIFLPGDLCGVFNKGMIRPAIVGDWTDSRECEMDVWFFDGSHKRTKDTGIVRLGHVCEWEKAVLHFRETPDRREQFRLLQREAECRSVDGKSRNMKESSQLRSAGAQRTAKICDASSEADGPLTPSSSAEVGIPAAPPTAKRKRPAAPPPNPNKRQKAENVRCSCGNTYTKQGLKMHQKKCQSSGAKSTLSASAPRSRGPDHTQIQTQSPAPPQVAHYLQEQTGYHHFSPPRMRQPRPTTAASRQMAYSPSQYQGQEVQRGQEMYLRLGGSPPQTDQNTYRSEKPMRPPQAGWLENGQELPPIAPSGLDRNRWFEPESHSYPRPAQTAISSSDRSAGVRNGIPYATPHSSMFDPLAKRCTLPERLPPPPPTTIGRQVAYQIPTPSSGSTPRPAERQCNTCRQHFPSQDELNFHRHSESLCAPLTASQHRLLEDSFQEARGEIPDYKGISTLSGVPQVRVENWFSSRKNVSTPTRRNGSSRSNLAVDAILSTRQARGRRSLPVRTHQNRRSAAVAALGTPLPPIQTRILSAKARRILGARYDTFLPSRQSLPPRGQQEPIWRLVYNAPGSVVTPWLVLVSLDGG</sequence>
<feature type="region of interest" description="Disordered" evidence="1">
    <location>
        <begin position="643"/>
        <end position="680"/>
    </location>
</feature>
<feature type="region of interest" description="Disordered" evidence="1">
    <location>
        <begin position="366"/>
        <end position="385"/>
    </location>
</feature>
<feature type="compositionally biased region" description="Polar residues" evidence="1">
    <location>
        <begin position="61"/>
        <end position="81"/>
    </location>
</feature>
<proteinExistence type="predicted"/>
<protein>
    <submittedName>
        <fullName evidence="2">Uncharacterized protein</fullName>
    </submittedName>
</protein>
<evidence type="ECO:0000313" key="3">
    <source>
        <dbReference type="Proteomes" id="UP001175000"/>
    </source>
</evidence>
<name>A0AA39X5B1_9PEZI</name>
<evidence type="ECO:0000313" key="2">
    <source>
        <dbReference type="EMBL" id="KAK0627060.1"/>
    </source>
</evidence>
<dbReference type="AlphaFoldDB" id="A0AA39X5B1"/>
<comment type="caution">
    <text evidence="2">The sequence shown here is derived from an EMBL/GenBank/DDBJ whole genome shotgun (WGS) entry which is preliminary data.</text>
</comment>
<reference evidence="2" key="1">
    <citation type="submission" date="2023-06" db="EMBL/GenBank/DDBJ databases">
        <title>Genome-scale phylogeny and comparative genomics of the fungal order Sordariales.</title>
        <authorList>
            <consortium name="Lawrence Berkeley National Laboratory"/>
            <person name="Hensen N."/>
            <person name="Bonometti L."/>
            <person name="Westerberg I."/>
            <person name="Brannstrom I.O."/>
            <person name="Guillou S."/>
            <person name="Cros-Aarteil S."/>
            <person name="Calhoun S."/>
            <person name="Haridas S."/>
            <person name="Kuo A."/>
            <person name="Mondo S."/>
            <person name="Pangilinan J."/>
            <person name="Riley R."/>
            <person name="Labutti K."/>
            <person name="Andreopoulos B."/>
            <person name="Lipzen A."/>
            <person name="Chen C."/>
            <person name="Yanf M."/>
            <person name="Daum C."/>
            <person name="Ng V."/>
            <person name="Clum A."/>
            <person name="Steindorff A."/>
            <person name="Ohm R."/>
            <person name="Martin F."/>
            <person name="Silar P."/>
            <person name="Natvig D."/>
            <person name="Lalanne C."/>
            <person name="Gautier V."/>
            <person name="Ament-Velasquez S.L."/>
            <person name="Kruys A."/>
            <person name="Hutchinson M.I."/>
            <person name="Powell A.J."/>
            <person name="Barry K."/>
            <person name="Miller A.N."/>
            <person name="Grigoriev I.V."/>
            <person name="Debuchy R."/>
            <person name="Gladieux P."/>
            <person name="Thoren M.H."/>
            <person name="Johannesson H."/>
        </authorList>
    </citation>
    <scope>NUCLEOTIDE SEQUENCE</scope>
    <source>
        <strain evidence="2">CBS 606.72</strain>
    </source>
</reference>
<organism evidence="2 3">
    <name type="scientific">Immersiella caudata</name>
    <dbReference type="NCBI Taxonomy" id="314043"/>
    <lineage>
        <taxon>Eukaryota</taxon>
        <taxon>Fungi</taxon>
        <taxon>Dikarya</taxon>
        <taxon>Ascomycota</taxon>
        <taxon>Pezizomycotina</taxon>
        <taxon>Sordariomycetes</taxon>
        <taxon>Sordariomycetidae</taxon>
        <taxon>Sordariales</taxon>
        <taxon>Lasiosphaeriaceae</taxon>
        <taxon>Immersiella</taxon>
    </lineage>
</organism>
<feature type="compositionally biased region" description="Polar residues" evidence="1">
    <location>
        <begin position="704"/>
        <end position="726"/>
    </location>
</feature>
<evidence type="ECO:0000256" key="1">
    <source>
        <dbReference type="SAM" id="MobiDB-lite"/>
    </source>
</evidence>
<feature type="region of interest" description="Disordered" evidence="1">
    <location>
        <begin position="784"/>
        <end position="807"/>
    </location>
</feature>